<sequence>MASTPRSCGPLPARLTLLVVLAAACLQCSAAVAAGSDQASSLPRRALRAAPAQSNVTANPREWADKLNSTYLSNAELGWWMLEYVQRCAPLARRFAIGSSAVDRQPLWVLEISDNPGLQEAEPNFKYVANMHGDETSGRALLPLLAEWLCENYQTDDRATRMVRDMHLFIMPTMNPDGFTRSQRYNAQRIDLNRNFSDPQFDCQPNLENCTAASLMRKYNSSAPEVQAIMRWSMPLNARRLLRRRSATSSAVSVPQPPRNVRQFHFTAAANLHEGAVVANYPFDGSPIAGRGAAAATAAAGQGDMEAAAAAIVAARQQQPTDVAAEQLAGGSGSGSASRPTARPARPDVGSSSSVSSSSARPANYHASPDDATFRFLASTYATKHTWMSNATRNWEFPEGGITNGAGWYDVYGGMQDWDYLAGSCMELTLELNENKYPPASELLKIWAENKEALIALPLTAALGGIRGNVTSGSDGLPIPATITVDGSTWNTFADSYLGFFARPVNPGTYTVKAQYPGFKTASVTVTVPEDLTGAVANLVMSPVK</sequence>
<dbReference type="PANTHER" id="PTHR11532:SF57">
    <property type="entry name" value="CARBOXYPEPTIDASE D, B"/>
    <property type="match status" value="1"/>
</dbReference>
<dbReference type="PRINTS" id="PR00765">
    <property type="entry name" value="CRBOXYPTASEA"/>
</dbReference>
<dbReference type="Proteomes" id="UP001244341">
    <property type="component" value="Chromosome 1b"/>
</dbReference>
<feature type="active site" description="Proton donor/acceptor" evidence="2">
    <location>
        <position position="431"/>
    </location>
</feature>
<evidence type="ECO:0000256" key="3">
    <source>
        <dbReference type="SAM" id="MobiDB-lite"/>
    </source>
</evidence>
<dbReference type="SUPFAM" id="SSF49452">
    <property type="entry name" value="Starch-binding domain-like"/>
    <property type="match status" value="1"/>
</dbReference>
<accession>A0ABY8TG72</accession>
<dbReference type="SUPFAM" id="SSF53187">
    <property type="entry name" value="Zn-dependent exopeptidases"/>
    <property type="match status" value="1"/>
</dbReference>
<reference evidence="6 7" key="1">
    <citation type="submission" date="2023-05" db="EMBL/GenBank/DDBJ databases">
        <title>A 100% complete, gapless, phased diploid assembly of the Scenedesmus obliquus UTEX 3031 genome.</title>
        <authorList>
            <person name="Biondi T.C."/>
            <person name="Hanschen E.R."/>
            <person name="Kwon T."/>
            <person name="Eng W."/>
            <person name="Kruse C.P.S."/>
            <person name="Koehler S.I."/>
            <person name="Kunde Y."/>
            <person name="Gleasner C.D."/>
            <person name="You Mak K.T."/>
            <person name="Polle J."/>
            <person name="Hovde B.T."/>
            <person name="Starkenburg S.R."/>
        </authorList>
    </citation>
    <scope>NUCLEOTIDE SEQUENCE [LARGE SCALE GENOMIC DNA]</scope>
    <source>
        <strain evidence="6 7">DOE0152z</strain>
    </source>
</reference>
<evidence type="ECO:0000256" key="2">
    <source>
        <dbReference type="PROSITE-ProRule" id="PRU01379"/>
    </source>
</evidence>
<evidence type="ECO:0000256" key="1">
    <source>
        <dbReference type="ARBA" id="ARBA00005988"/>
    </source>
</evidence>
<keyword evidence="7" id="KW-1185">Reference proteome</keyword>
<feature type="domain" description="Peptidase M14" evidence="5">
    <location>
        <begin position="70"/>
        <end position="461"/>
    </location>
</feature>
<organism evidence="6 7">
    <name type="scientific">Tetradesmus obliquus</name>
    <name type="common">Green alga</name>
    <name type="synonym">Acutodesmus obliquus</name>
    <dbReference type="NCBI Taxonomy" id="3088"/>
    <lineage>
        <taxon>Eukaryota</taxon>
        <taxon>Viridiplantae</taxon>
        <taxon>Chlorophyta</taxon>
        <taxon>core chlorophytes</taxon>
        <taxon>Chlorophyceae</taxon>
        <taxon>CS clade</taxon>
        <taxon>Sphaeropleales</taxon>
        <taxon>Scenedesmaceae</taxon>
        <taxon>Tetradesmus</taxon>
    </lineage>
</organism>
<gene>
    <name evidence="6" type="ORF">OEZ85_007530</name>
</gene>
<proteinExistence type="inferred from homology"/>
<name>A0ABY8TG72_TETOB</name>
<evidence type="ECO:0000313" key="7">
    <source>
        <dbReference type="Proteomes" id="UP001244341"/>
    </source>
</evidence>
<dbReference type="Gene3D" id="3.40.630.10">
    <property type="entry name" value="Zn peptidases"/>
    <property type="match status" value="1"/>
</dbReference>
<feature type="region of interest" description="Disordered" evidence="3">
    <location>
        <begin position="322"/>
        <end position="366"/>
    </location>
</feature>
<dbReference type="PROSITE" id="PS51257">
    <property type="entry name" value="PROKAR_LIPOPROTEIN"/>
    <property type="match status" value="1"/>
</dbReference>
<dbReference type="PROSITE" id="PS52035">
    <property type="entry name" value="PEPTIDASE_M14"/>
    <property type="match status" value="1"/>
</dbReference>
<dbReference type="InterPro" id="IPR000834">
    <property type="entry name" value="Peptidase_M14"/>
</dbReference>
<dbReference type="PANTHER" id="PTHR11532">
    <property type="entry name" value="PROTEASE M14 CARBOXYPEPTIDASE"/>
    <property type="match status" value="1"/>
</dbReference>
<evidence type="ECO:0000259" key="5">
    <source>
        <dbReference type="PROSITE" id="PS52035"/>
    </source>
</evidence>
<dbReference type="Gene3D" id="2.60.40.1120">
    <property type="entry name" value="Carboxypeptidase-like, regulatory domain"/>
    <property type="match status" value="1"/>
</dbReference>
<evidence type="ECO:0000313" key="6">
    <source>
        <dbReference type="EMBL" id="WIA08064.1"/>
    </source>
</evidence>
<dbReference type="Pfam" id="PF00246">
    <property type="entry name" value="Peptidase_M14"/>
    <property type="match status" value="1"/>
</dbReference>
<feature type="chain" id="PRO_5046487737" description="Peptidase M14 domain-containing protein" evidence="4">
    <location>
        <begin position="31"/>
        <end position="545"/>
    </location>
</feature>
<dbReference type="InterPro" id="IPR013784">
    <property type="entry name" value="Carb-bd-like_fold"/>
</dbReference>
<feature type="signal peptide" evidence="4">
    <location>
        <begin position="1"/>
        <end position="30"/>
    </location>
</feature>
<dbReference type="Pfam" id="PF13620">
    <property type="entry name" value="CarboxypepD_reg"/>
    <property type="match status" value="1"/>
</dbReference>
<dbReference type="EMBL" id="CP126208">
    <property type="protein sequence ID" value="WIA08064.1"/>
    <property type="molecule type" value="Genomic_DNA"/>
</dbReference>
<evidence type="ECO:0000256" key="4">
    <source>
        <dbReference type="SAM" id="SignalP"/>
    </source>
</evidence>
<dbReference type="SMART" id="SM00631">
    <property type="entry name" value="Zn_pept"/>
    <property type="match status" value="1"/>
</dbReference>
<comment type="similarity">
    <text evidence="1 2">Belongs to the peptidase M14 family.</text>
</comment>
<protein>
    <recommendedName>
        <fullName evidence="5">Peptidase M14 domain-containing protein</fullName>
    </recommendedName>
</protein>
<dbReference type="InterPro" id="IPR050753">
    <property type="entry name" value="Peptidase_M14_domain"/>
</dbReference>
<keyword evidence="4" id="KW-0732">Signal</keyword>